<keyword evidence="3 5" id="KW-0378">Hydrolase</keyword>
<dbReference type="InterPro" id="IPR011034">
    <property type="entry name" value="Formyl_transferase-like_C_sf"/>
</dbReference>
<accession>A0ABT3PZ64</accession>
<dbReference type="PANTHER" id="PTHR10429">
    <property type="entry name" value="DNA-3-METHYLADENINE GLYCOSYLASE"/>
    <property type="match status" value="1"/>
</dbReference>
<dbReference type="HAMAP" id="MF_00527">
    <property type="entry name" value="3MGH"/>
    <property type="match status" value="1"/>
</dbReference>
<dbReference type="Gene3D" id="3.10.300.10">
    <property type="entry name" value="Methylpurine-DNA glycosylase (MPG)"/>
    <property type="match status" value="1"/>
</dbReference>
<dbReference type="RefSeq" id="WP_265789619.1">
    <property type="nucleotide sequence ID" value="NZ_BAABRS010000002.1"/>
</dbReference>
<evidence type="ECO:0000313" key="6">
    <source>
        <dbReference type="EMBL" id="MCW9713121.1"/>
    </source>
</evidence>
<dbReference type="EMBL" id="JAJNDC010000002">
    <property type="protein sequence ID" value="MCW9713121.1"/>
    <property type="molecule type" value="Genomic_DNA"/>
</dbReference>
<evidence type="ECO:0000256" key="4">
    <source>
        <dbReference type="ARBA" id="ARBA00023204"/>
    </source>
</evidence>
<keyword evidence="4 5" id="KW-0234">DNA repair</keyword>
<proteinExistence type="inferred from homology"/>
<evidence type="ECO:0000256" key="1">
    <source>
        <dbReference type="ARBA" id="ARBA00009232"/>
    </source>
</evidence>
<comment type="similarity">
    <text evidence="1 5">Belongs to the DNA glycosylase MPG family.</text>
</comment>
<dbReference type="PANTHER" id="PTHR10429:SF0">
    <property type="entry name" value="DNA-3-METHYLADENINE GLYCOSYLASE"/>
    <property type="match status" value="1"/>
</dbReference>
<protein>
    <recommendedName>
        <fullName evidence="5">Putative 3-methyladenine DNA glycosylase</fullName>
        <ecNumber evidence="5">3.2.2.-</ecNumber>
    </recommendedName>
</protein>
<gene>
    <name evidence="6" type="ORF">LQ318_09415</name>
</gene>
<name>A0ABT3PZ64_9BACT</name>
<evidence type="ECO:0000313" key="7">
    <source>
        <dbReference type="Proteomes" id="UP001207337"/>
    </source>
</evidence>
<dbReference type="CDD" id="cd00540">
    <property type="entry name" value="AAG"/>
    <property type="match status" value="1"/>
</dbReference>
<evidence type="ECO:0000256" key="3">
    <source>
        <dbReference type="ARBA" id="ARBA00022801"/>
    </source>
</evidence>
<dbReference type="InterPro" id="IPR036995">
    <property type="entry name" value="MPG_sf"/>
</dbReference>
<evidence type="ECO:0000256" key="2">
    <source>
        <dbReference type="ARBA" id="ARBA00022763"/>
    </source>
</evidence>
<dbReference type="Pfam" id="PF02245">
    <property type="entry name" value="Pur_DNA_glyco"/>
    <property type="match status" value="1"/>
</dbReference>
<dbReference type="EC" id="3.2.2.-" evidence="5"/>
<evidence type="ECO:0000256" key="5">
    <source>
        <dbReference type="HAMAP-Rule" id="MF_00527"/>
    </source>
</evidence>
<dbReference type="InterPro" id="IPR003180">
    <property type="entry name" value="MPG"/>
</dbReference>
<keyword evidence="2 5" id="KW-0227">DNA damage</keyword>
<comment type="caution">
    <text evidence="6">The sequence shown here is derived from an EMBL/GenBank/DDBJ whole genome shotgun (WGS) entry which is preliminary data.</text>
</comment>
<reference evidence="6 7" key="1">
    <citation type="submission" date="2021-11" db="EMBL/GenBank/DDBJ databases">
        <title>Aliifidinibius sp. nov., a new bacterium isolated from saline soil.</title>
        <authorList>
            <person name="Galisteo C."/>
            <person name="De La Haba R."/>
            <person name="Sanchez-Porro C."/>
            <person name="Ventosa A."/>
        </authorList>
    </citation>
    <scope>NUCLEOTIDE SEQUENCE [LARGE SCALE GENOMIC DNA]</scope>
    <source>
        <strain evidence="6 7">KACC 190600</strain>
    </source>
</reference>
<dbReference type="Proteomes" id="UP001207337">
    <property type="component" value="Unassembled WGS sequence"/>
</dbReference>
<organism evidence="6 7">
    <name type="scientific">Fodinibius salicampi</name>
    <dbReference type="NCBI Taxonomy" id="1920655"/>
    <lineage>
        <taxon>Bacteria</taxon>
        <taxon>Pseudomonadati</taxon>
        <taxon>Balneolota</taxon>
        <taxon>Balneolia</taxon>
        <taxon>Balneolales</taxon>
        <taxon>Balneolaceae</taxon>
        <taxon>Fodinibius</taxon>
    </lineage>
</organism>
<dbReference type="NCBIfam" id="TIGR00567">
    <property type="entry name" value="3mg"/>
    <property type="match status" value="1"/>
</dbReference>
<dbReference type="SUPFAM" id="SSF50486">
    <property type="entry name" value="FMT C-terminal domain-like"/>
    <property type="match status" value="1"/>
</dbReference>
<sequence>MSYPKIPLSFYRQGDVLRISRELIGKVLCTNIDNSLAAGIITETEAYSGTDDRASHAYGGRRTDRTETMYQPGGVAYVYLCYGIHHLFNVVTNKKGKADAVLIRAIKPIEGIDTMLDRRNFDTLKPALTAGPGRLTQALGITIDYDAQSLNTDIIWIENRNNRIKPDHISSGPRIGVDYAEEDAELPWRFFLSESSWVS</sequence>
<keyword evidence="7" id="KW-1185">Reference proteome</keyword>